<dbReference type="KEGG" id="fli:Fleli_1841"/>
<dbReference type="AlphaFoldDB" id="I4AJV4"/>
<dbReference type="HOGENOM" id="CLU_1803320_0_0_10"/>
<dbReference type="EMBL" id="CP003345">
    <property type="protein sequence ID" value="AFM04239.1"/>
    <property type="molecule type" value="Genomic_DNA"/>
</dbReference>
<dbReference type="eggNOG" id="ENOG5033KMB">
    <property type="taxonomic scope" value="Bacteria"/>
</dbReference>
<dbReference type="STRING" id="880071.Fleli_1841"/>
<sequence length="143" mass="16323">MALEDPNAPENGGSGSVVPTNTGVNRIEKTSVNKLQDFIKYVEERVVDLTNLEIKTIVGDFDVDVNEKVSLRRDHDYKLMNSRINLIDGDITTHISRELVSDEYEWMRNFHAHKEEKGHEIIQGNIQAIASLIDLFREIDSDK</sequence>
<reference evidence="3" key="1">
    <citation type="submission" date="2012-06" db="EMBL/GenBank/DDBJ databases">
        <title>The complete genome of Flexibacter litoralis DSM 6794.</title>
        <authorList>
            <person name="Lucas S."/>
            <person name="Copeland A."/>
            <person name="Lapidus A."/>
            <person name="Glavina del Rio T."/>
            <person name="Dalin E."/>
            <person name="Tice H."/>
            <person name="Bruce D."/>
            <person name="Goodwin L."/>
            <person name="Pitluck S."/>
            <person name="Peters L."/>
            <person name="Ovchinnikova G."/>
            <person name="Lu M."/>
            <person name="Kyrpides N."/>
            <person name="Mavromatis K."/>
            <person name="Ivanova N."/>
            <person name="Brettin T."/>
            <person name="Detter J.C."/>
            <person name="Han C."/>
            <person name="Larimer F."/>
            <person name="Land M."/>
            <person name="Hauser L."/>
            <person name="Markowitz V."/>
            <person name="Cheng J.-F."/>
            <person name="Hugenholtz P."/>
            <person name="Woyke T."/>
            <person name="Wu D."/>
            <person name="Spring S."/>
            <person name="Lang E."/>
            <person name="Kopitz M."/>
            <person name="Brambilla E."/>
            <person name="Klenk H.-P."/>
            <person name="Eisen J.A."/>
        </authorList>
    </citation>
    <scope>NUCLEOTIDE SEQUENCE [LARGE SCALE GENOMIC DNA]</scope>
    <source>
        <strain evidence="3">ATCC 23117 / DSM 6794 / NBRC 15988 / NCIMB 1366 / Sio-4</strain>
    </source>
</reference>
<evidence type="ECO:0000313" key="2">
    <source>
        <dbReference type="EMBL" id="AFM04239.1"/>
    </source>
</evidence>
<keyword evidence="3" id="KW-1185">Reference proteome</keyword>
<feature type="region of interest" description="Disordered" evidence="1">
    <location>
        <begin position="1"/>
        <end position="22"/>
    </location>
</feature>
<accession>I4AJV4</accession>
<dbReference type="Proteomes" id="UP000006054">
    <property type="component" value="Chromosome"/>
</dbReference>
<proteinExistence type="predicted"/>
<dbReference type="RefSeq" id="WP_014797691.1">
    <property type="nucleotide sequence ID" value="NC_018018.1"/>
</dbReference>
<dbReference type="OrthoDB" id="5625658at2"/>
<protein>
    <submittedName>
        <fullName evidence="2">Uncharacterized protein</fullName>
    </submittedName>
</protein>
<gene>
    <name evidence="2" type="ordered locus">Fleli_1841</name>
</gene>
<evidence type="ECO:0000313" key="3">
    <source>
        <dbReference type="Proteomes" id="UP000006054"/>
    </source>
</evidence>
<evidence type="ECO:0000256" key="1">
    <source>
        <dbReference type="SAM" id="MobiDB-lite"/>
    </source>
</evidence>
<name>I4AJV4_BERLS</name>
<organism evidence="2 3">
    <name type="scientific">Bernardetia litoralis (strain ATCC 23117 / DSM 6794 / NBRC 15988 / NCIMB 1366 / Fx l1 / Sio-4)</name>
    <name type="common">Flexibacter litoralis</name>
    <dbReference type="NCBI Taxonomy" id="880071"/>
    <lineage>
        <taxon>Bacteria</taxon>
        <taxon>Pseudomonadati</taxon>
        <taxon>Bacteroidota</taxon>
        <taxon>Cytophagia</taxon>
        <taxon>Cytophagales</taxon>
        <taxon>Bernardetiaceae</taxon>
        <taxon>Bernardetia</taxon>
    </lineage>
</organism>